<evidence type="ECO:0000256" key="2">
    <source>
        <dbReference type="ARBA" id="ARBA00022475"/>
    </source>
</evidence>
<feature type="region of interest" description="Disordered" evidence="6">
    <location>
        <begin position="416"/>
        <end position="456"/>
    </location>
</feature>
<feature type="transmembrane region" description="Helical" evidence="7">
    <location>
        <begin position="383"/>
        <end position="409"/>
    </location>
</feature>
<dbReference type="SUPFAM" id="SSF103473">
    <property type="entry name" value="MFS general substrate transporter"/>
    <property type="match status" value="1"/>
</dbReference>
<dbReference type="Gene3D" id="1.20.1250.20">
    <property type="entry name" value="MFS general substrate transporter like domains"/>
    <property type="match status" value="1"/>
</dbReference>
<dbReference type="Pfam" id="PF07690">
    <property type="entry name" value="MFS_1"/>
    <property type="match status" value="1"/>
</dbReference>
<feature type="compositionally biased region" description="Low complexity" evidence="6">
    <location>
        <begin position="416"/>
        <end position="426"/>
    </location>
</feature>
<feature type="transmembrane region" description="Helical" evidence="7">
    <location>
        <begin position="312"/>
        <end position="337"/>
    </location>
</feature>
<feature type="compositionally biased region" description="Basic and acidic residues" evidence="6">
    <location>
        <begin position="430"/>
        <end position="441"/>
    </location>
</feature>
<organism evidence="8 9">
    <name type="scientific">Streptomyces ziwulingensis</name>
    <dbReference type="NCBI Taxonomy" id="1045501"/>
    <lineage>
        <taxon>Bacteria</taxon>
        <taxon>Bacillati</taxon>
        <taxon>Actinomycetota</taxon>
        <taxon>Actinomycetes</taxon>
        <taxon>Kitasatosporales</taxon>
        <taxon>Streptomycetaceae</taxon>
        <taxon>Streptomyces</taxon>
    </lineage>
</organism>
<keyword evidence="4 7" id="KW-1133">Transmembrane helix</keyword>
<comment type="caution">
    <text evidence="8">The sequence shown here is derived from an EMBL/GenBank/DDBJ whole genome shotgun (WGS) entry which is preliminary data.</text>
</comment>
<keyword evidence="3 7" id="KW-0812">Transmembrane</keyword>
<protein>
    <recommendedName>
        <fullName evidence="10">MFS transporter</fullName>
    </recommendedName>
</protein>
<feature type="transmembrane region" description="Helical" evidence="7">
    <location>
        <begin position="358"/>
        <end position="377"/>
    </location>
</feature>
<dbReference type="InterPro" id="IPR011701">
    <property type="entry name" value="MFS"/>
</dbReference>
<feature type="transmembrane region" description="Helical" evidence="7">
    <location>
        <begin position="272"/>
        <end position="292"/>
    </location>
</feature>
<feature type="transmembrane region" description="Helical" evidence="7">
    <location>
        <begin position="92"/>
        <end position="113"/>
    </location>
</feature>
<dbReference type="CDD" id="cd06173">
    <property type="entry name" value="MFS_MefA_like"/>
    <property type="match status" value="1"/>
</dbReference>
<dbReference type="PANTHER" id="PTHR23513">
    <property type="entry name" value="INTEGRAL MEMBRANE EFFLUX PROTEIN-RELATED"/>
    <property type="match status" value="1"/>
</dbReference>
<evidence type="ECO:0008006" key="10">
    <source>
        <dbReference type="Google" id="ProtNLM"/>
    </source>
</evidence>
<proteinExistence type="predicted"/>
<evidence type="ECO:0000313" key="9">
    <source>
        <dbReference type="Proteomes" id="UP001501265"/>
    </source>
</evidence>
<evidence type="ECO:0000256" key="5">
    <source>
        <dbReference type="ARBA" id="ARBA00023136"/>
    </source>
</evidence>
<evidence type="ECO:0000256" key="6">
    <source>
        <dbReference type="SAM" id="MobiDB-lite"/>
    </source>
</evidence>
<feature type="transmembrane region" description="Helical" evidence="7">
    <location>
        <begin position="119"/>
        <end position="146"/>
    </location>
</feature>
<reference evidence="9" key="1">
    <citation type="journal article" date="2019" name="Int. J. Syst. Evol. Microbiol.">
        <title>The Global Catalogue of Microorganisms (GCM) 10K type strain sequencing project: providing services to taxonomists for standard genome sequencing and annotation.</title>
        <authorList>
            <consortium name="The Broad Institute Genomics Platform"/>
            <consortium name="The Broad Institute Genome Sequencing Center for Infectious Disease"/>
            <person name="Wu L."/>
            <person name="Ma J."/>
        </authorList>
    </citation>
    <scope>NUCLEOTIDE SEQUENCE [LARGE SCALE GENOMIC DNA]</scope>
    <source>
        <strain evidence="9">JCM 18081</strain>
    </source>
</reference>
<dbReference type="InterPro" id="IPR036259">
    <property type="entry name" value="MFS_trans_sf"/>
</dbReference>
<dbReference type="PANTHER" id="PTHR23513:SF11">
    <property type="entry name" value="STAPHYLOFERRIN A TRANSPORTER"/>
    <property type="match status" value="1"/>
</dbReference>
<name>A0ABP9CK36_9ACTN</name>
<keyword evidence="2" id="KW-1003">Cell membrane</keyword>
<evidence type="ECO:0000256" key="3">
    <source>
        <dbReference type="ARBA" id="ARBA00022692"/>
    </source>
</evidence>
<dbReference type="Proteomes" id="UP001501265">
    <property type="component" value="Unassembled WGS sequence"/>
</dbReference>
<evidence type="ECO:0000256" key="4">
    <source>
        <dbReference type="ARBA" id="ARBA00022989"/>
    </source>
</evidence>
<feature type="transmembrane region" description="Helical" evidence="7">
    <location>
        <begin position="167"/>
        <end position="191"/>
    </location>
</feature>
<keyword evidence="5 7" id="KW-0472">Membrane</keyword>
<evidence type="ECO:0000313" key="8">
    <source>
        <dbReference type="EMBL" id="GAA4809067.1"/>
    </source>
</evidence>
<gene>
    <name evidence="8" type="ORF">GCM10023220_44630</name>
</gene>
<accession>A0ABP9CK36</accession>
<evidence type="ECO:0000256" key="7">
    <source>
        <dbReference type="SAM" id="Phobius"/>
    </source>
</evidence>
<evidence type="ECO:0000256" key="1">
    <source>
        <dbReference type="ARBA" id="ARBA00004651"/>
    </source>
</evidence>
<feature type="transmembrane region" description="Helical" evidence="7">
    <location>
        <begin position="246"/>
        <end position="265"/>
    </location>
</feature>
<keyword evidence="9" id="KW-1185">Reference proteome</keyword>
<sequence>MPPMSAGGAEVAVTSPDGTRLRGHPVLRAVLLAETVSILGTQLSTVATPWLVLTLTGSPAAMGLVTAAQFAGVAVFGMIGASWVARLGPRRVMVGGDLLCAALLALLPLLHAVDRLSVGVFAAVMFTVGATFAPYLASQQCVLLAVAGTDERLLTRTNAAFQAATRLSMLLGPLLAGVLIATVTASQVLLWDALSFVVSALLLGRRLPTTTGAAPPPRSSFGTGLRALRSDRLVRSWSLGLTLNEVAWQAMFALIPLVTLARAAASPVAAGALLAAYGGGTLLGSVAVGRALRLVPPRTLAAAGRIGCAAVFPLLSLPLGVSATACCLAVTGLLNGVSLAPATAVRLLRMPERSRTEGLTVATALVLAGGTAGWALAGPTAQSLGLTAAFAALAVLQAAAAVLFTYGLVTTRAEPAAPAAGTAPATPVRPPDRAHAVRAHTDVPPTDARPEQEGTA</sequence>
<comment type="subcellular location">
    <subcellularLocation>
        <location evidence="1">Cell membrane</location>
        <topology evidence="1">Multi-pass membrane protein</topology>
    </subcellularLocation>
</comment>
<feature type="transmembrane region" description="Helical" evidence="7">
    <location>
        <begin position="64"/>
        <end position="85"/>
    </location>
</feature>
<dbReference type="EMBL" id="BAABIG010000046">
    <property type="protein sequence ID" value="GAA4809067.1"/>
    <property type="molecule type" value="Genomic_DNA"/>
</dbReference>